<dbReference type="Pfam" id="PF13450">
    <property type="entry name" value="NAD_binding_8"/>
    <property type="match status" value="1"/>
</dbReference>
<gene>
    <name evidence="2" type="ORF">g.10710</name>
</gene>
<dbReference type="PANTHER" id="PTHR23357:SF1">
    <property type="entry name" value="RENALASE"/>
    <property type="match status" value="1"/>
</dbReference>
<evidence type="ECO:0000259" key="1">
    <source>
        <dbReference type="Pfam" id="PF01593"/>
    </source>
</evidence>
<name>A0A1B6GDN6_9HEMI</name>
<accession>A0A1B6GDN6</accession>
<evidence type="ECO:0000313" key="2">
    <source>
        <dbReference type="EMBL" id="JAS60562.1"/>
    </source>
</evidence>
<dbReference type="Pfam" id="PF01593">
    <property type="entry name" value="Amino_oxidase"/>
    <property type="match status" value="1"/>
</dbReference>
<organism evidence="2">
    <name type="scientific">Cuerna arida</name>
    <dbReference type="NCBI Taxonomy" id="1464854"/>
    <lineage>
        <taxon>Eukaryota</taxon>
        <taxon>Metazoa</taxon>
        <taxon>Ecdysozoa</taxon>
        <taxon>Arthropoda</taxon>
        <taxon>Hexapoda</taxon>
        <taxon>Insecta</taxon>
        <taxon>Pterygota</taxon>
        <taxon>Neoptera</taxon>
        <taxon>Paraneoptera</taxon>
        <taxon>Hemiptera</taxon>
        <taxon>Auchenorrhyncha</taxon>
        <taxon>Membracoidea</taxon>
        <taxon>Cicadellidae</taxon>
        <taxon>Cicadellinae</taxon>
        <taxon>Proconiini</taxon>
        <taxon>Cuerna</taxon>
    </lineage>
</organism>
<dbReference type="InterPro" id="IPR036188">
    <property type="entry name" value="FAD/NAD-bd_sf"/>
</dbReference>
<dbReference type="AlphaFoldDB" id="A0A1B6GDN6"/>
<dbReference type="GO" id="GO:0005576">
    <property type="term" value="C:extracellular region"/>
    <property type="evidence" value="ECO:0007669"/>
    <property type="project" value="TreeGrafter"/>
</dbReference>
<protein>
    <recommendedName>
        <fullName evidence="1">Amine oxidase domain-containing protein</fullName>
    </recommendedName>
</protein>
<feature type="domain" description="Amine oxidase" evidence="1">
    <location>
        <begin position="107"/>
        <end position="328"/>
    </location>
</feature>
<reference evidence="2" key="1">
    <citation type="submission" date="2015-11" db="EMBL/GenBank/DDBJ databases">
        <title>De novo transcriptome assembly of four potential Pierce s Disease insect vectors from Arizona vineyards.</title>
        <authorList>
            <person name="Tassone E.E."/>
        </authorList>
    </citation>
    <scope>NUCLEOTIDE SEQUENCE</scope>
</reference>
<sequence>MKILLVGGGITSAVTGTLLRGMYPECNLKMWDKARGTGGRMTTSRCSLNPNCTADIGAQYITTTEEYMKSNCDIYDDLIGEGVLEPLKCLVVGLKPQGNNRNFVLPKGTGFLVKNFFGRAKLNEIKFHYHVSTINRENDKWIVETKTGGKEDFDVVILTMPVPQLLLLEGTIKCELNADIVNNLKSVTYSSRYVLVLFFLDKINEEWGAQYIDKDPIFRYVAIDNVKRNEPDGLCAVVFHTSVDFGLKHVDDNIEDIEQVLMSQVRMLFPSWPEPKSVKCHKWRYSQVTNSYPEAPGYLLVSSTPPLLVGGDGFVGSNFDNCVLSAKAMCKKLKEVLKV</sequence>
<dbReference type="PANTHER" id="PTHR23357">
    <property type="entry name" value="RENALASE"/>
    <property type="match status" value="1"/>
</dbReference>
<dbReference type="EMBL" id="GECZ01009207">
    <property type="protein sequence ID" value="JAS60562.1"/>
    <property type="molecule type" value="Transcribed_RNA"/>
</dbReference>
<proteinExistence type="predicted"/>
<dbReference type="GO" id="GO:0016651">
    <property type="term" value="F:oxidoreductase activity, acting on NAD(P)H"/>
    <property type="evidence" value="ECO:0007669"/>
    <property type="project" value="InterPro"/>
</dbReference>
<dbReference type="InterPro" id="IPR002937">
    <property type="entry name" value="Amino_oxidase"/>
</dbReference>
<dbReference type="InterPro" id="IPR040174">
    <property type="entry name" value="RNLS"/>
</dbReference>
<dbReference type="Gene3D" id="3.50.50.60">
    <property type="entry name" value="FAD/NAD(P)-binding domain"/>
    <property type="match status" value="1"/>
</dbReference>
<dbReference type="Gene3D" id="3.90.660.10">
    <property type="match status" value="1"/>
</dbReference>
<dbReference type="SUPFAM" id="SSF51905">
    <property type="entry name" value="FAD/NAD(P)-binding domain"/>
    <property type="match status" value="1"/>
</dbReference>